<dbReference type="AlphaFoldDB" id="A0AAV4VR82"/>
<name>A0AAV4VR82_CAEEX</name>
<evidence type="ECO:0000313" key="1">
    <source>
        <dbReference type="EMBL" id="GIY72777.1"/>
    </source>
</evidence>
<evidence type="ECO:0000313" key="2">
    <source>
        <dbReference type="Proteomes" id="UP001054945"/>
    </source>
</evidence>
<dbReference type="EMBL" id="BPLR01014989">
    <property type="protein sequence ID" value="GIY72777.1"/>
    <property type="molecule type" value="Genomic_DNA"/>
</dbReference>
<proteinExistence type="predicted"/>
<gene>
    <name evidence="1" type="ORF">CEXT_695491</name>
</gene>
<reference evidence="1 2" key="1">
    <citation type="submission" date="2021-06" db="EMBL/GenBank/DDBJ databases">
        <title>Caerostris extrusa draft genome.</title>
        <authorList>
            <person name="Kono N."/>
            <person name="Arakawa K."/>
        </authorList>
    </citation>
    <scope>NUCLEOTIDE SEQUENCE [LARGE SCALE GENOMIC DNA]</scope>
</reference>
<organism evidence="1 2">
    <name type="scientific">Caerostris extrusa</name>
    <name type="common">Bark spider</name>
    <name type="synonym">Caerostris bankana</name>
    <dbReference type="NCBI Taxonomy" id="172846"/>
    <lineage>
        <taxon>Eukaryota</taxon>
        <taxon>Metazoa</taxon>
        <taxon>Ecdysozoa</taxon>
        <taxon>Arthropoda</taxon>
        <taxon>Chelicerata</taxon>
        <taxon>Arachnida</taxon>
        <taxon>Araneae</taxon>
        <taxon>Araneomorphae</taxon>
        <taxon>Entelegynae</taxon>
        <taxon>Araneoidea</taxon>
        <taxon>Araneidae</taxon>
        <taxon>Caerostris</taxon>
    </lineage>
</organism>
<protein>
    <submittedName>
        <fullName evidence="1">Uncharacterized protein</fullName>
    </submittedName>
</protein>
<comment type="caution">
    <text evidence="1">The sequence shown here is derived from an EMBL/GenBank/DDBJ whole genome shotgun (WGS) entry which is preliminary data.</text>
</comment>
<keyword evidence="2" id="KW-1185">Reference proteome</keyword>
<dbReference type="Proteomes" id="UP001054945">
    <property type="component" value="Unassembled WGS sequence"/>
</dbReference>
<accession>A0AAV4VR82</accession>
<sequence>MVLKQQKGQKNNFLRCISVVRRGHLQAFLIPLARHCLDQKKKKTVIKVRDSGFLFLWRQFGQAGHFANVCRRISLRGEKE</sequence>